<feature type="signal peptide" evidence="1">
    <location>
        <begin position="1"/>
        <end position="25"/>
    </location>
</feature>
<gene>
    <name evidence="2" type="ORF">B0A89_03750</name>
</gene>
<evidence type="ECO:0000256" key="1">
    <source>
        <dbReference type="SAM" id="SignalP"/>
    </source>
</evidence>
<feature type="chain" id="PRO_5012325805" evidence="1">
    <location>
        <begin position="26"/>
        <end position="102"/>
    </location>
</feature>
<accession>A0A1W6CVJ8</accession>
<dbReference type="STRING" id="1945662.B0A89_03750"/>
<dbReference type="Proteomes" id="UP000193017">
    <property type="component" value="Chromosome"/>
</dbReference>
<dbReference type="GO" id="GO:0009055">
    <property type="term" value="F:electron transfer activity"/>
    <property type="evidence" value="ECO:0007669"/>
    <property type="project" value="InterPro"/>
</dbReference>
<sequence>MRKDDMIDRSAIAVAALMLAAPALAAEYALPEDSAVLRPGANVELAEANCQTCHSVDYILSQPPQKGHDFWAAEVKKMIEVYKAPIEQADAGKITDYLEKTY</sequence>
<keyword evidence="1" id="KW-0732">Signal</keyword>
<dbReference type="AlphaFoldDB" id="A0A1W6CVJ8"/>
<dbReference type="GO" id="GO:0020037">
    <property type="term" value="F:heme binding"/>
    <property type="evidence" value="ECO:0007669"/>
    <property type="project" value="InterPro"/>
</dbReference>
<keyword evidence="3" id="KW-1185">Reference proteome</keyword>
<dbReference type="KEGG" id="pcon:B0A89_03750"/>
<dbReference type="InterPro" id="IPR036909">
    <property type="entry name" value="Cyt_c-like_dom_sf"/>
</dbReference>
<name>A0A1W6CVJ8_9RHOB</name>
<dbReference type="SUPFAM" id="SSF46626">
    <property type="entry name" value="Cytochrome c"/>
    <property type="match status" value="1"/>
</dbReference>
<protein>
    <submittedName>
        <fullName evidence="2">Sulfite:cytochrome C oxidoreductase subunit B</fullName>
    </submittedName>
</protein>
<evidence type="ECO:0000313" key="2">
    <source>
        <dbReference type="EMBL" id="ARJ68877.1"/>
    </source>
</evidence>
<proteinExistence type="predicted"/>
<dbReference type="EMBL" id="CP020612">
    <property type="protein sequence ID" value="ARJ68877.1"/>
    <property type="molecule type" value="Genomic_DNA"/>
</dbReference>
<evidence type="ECO:0000313" key="3">
    <source>
        <dbReference type="Proteomes" id="UP000193017"/>
    </source>
</evidence>
<dbReference type="Gene3D" id="1.10.760.10">
    <property type="entry name" value="Cytochrome c-like domain"/>
    <property type="match status" value="1"/>
</dbReference>
<organism evidence="2 3">
    <name type="scientific">Paracoccus contaminans</name>
    <dbReference type="NCBI Taxonomy" id="1945662"/>
    <lineage>
        <taxon>Bacteria</taxon>
        <taxon>Pseudomonadati</taxon>
        <taxon>Pseudomonadota</taxon>
        <taxon>Alphaproteobacteria</taxon>
        <taxon>Rhodobacterales</taxon>
        <taxon>Paracoccaceae</taxon>
        <taxon>Paracoccus</taxon>
    </lineage>
</organism>
<reference evidence="2 3" key="1">
    <citation type="submission" date="2017-03" db="EMBL/GenBank/DDBJ databases">
        <title>Genome sequence of Paracoccus contaminans isolated from a water microcosm.</title>
        <authorList>
            <person name="Aurass P."/>
            <person name="Karste S."/>
            <person name="Trost E."/>
            <person name="Glaeser S.P."/>
            <person name="Kaempfer P."/>
            <person name="Flieger A."/>
        </authorList>
    </citation>
    <scope>NUCLEOTIDE SEQUENCE [LARGE SCALE GENOMIC DNA]</scope>
    <source>
        <strain evidence="3">RKI 16-01929T\LMG 29738T\CCM 8701T\CIP 111112T</strain>
    </source>
</reference>